<dbReference type="RefSeq" id="WP_124977374.1">
    <property type="nucleotide sequence ID" value="NZ_BFFP01000029.1"/>
</dbReference>
<keyword evidence="2" id="KW-1185">Reference proteome</keyword>
<dbReference type="AlphaFoldDB" id="A0A401IUM2"/>
<dbReference type="Proteomes" id="UP000286848">
    <property type="component" value="Unassembled WGS sequence"/>
</dbReference>
<organism evidence="1 2">
    <name type="scientific">Ligilactobacillus salitolerans</name>
    <dbReference type="NCBI Taxonomy" id="1808352"/>
    <lineage>
        <taxon>Bacteria</taxon>
        <taxon>Bacillati</taxon>
        <taxon>Bacillota</taxon>
        <taxon>Bacilli</taxon>
        <taxon>Lactobacillales</taxon>
        <taxon>Lactobacillaceae</taxon>
        <taxon>Ligilactobacillus</taxon>
    </lineage>
</organism>
<evidence type="ECO:0000313" key="1">
    <source>
        <dbReference type="EMBL" id="GBG95241.1"/>
    </source>
</evidence>
<evidence type="ECO:0000313" key="2">
    <source>
        <dbReference type="Proteomes" id="UP000286848"/>
    </source>
</evidence>
<name>A0A401IUM2_9LACO</name>
<proteinExistence type="predicted"/>
<sequence length="149" mass="17132">MEFEFPLSVLDPHTDLVDARELNLLLQKDFQNVQILVRRVDQASAALEAYSKEQLTLADLRQATRPAIRGLLDQRNLEEHAQIFAEMHVVDQLKDQLDLTGLHELGVITDYEQARIDSGKLMLRSQQDRINYENEVGEYSLEEDFGHLG</sequence>
<comment type="caution">
    <text evidence="1">The sequence shown here is derived from an EMBL/GenBank/DDBJ whole genome shotgun (WGS) entry which is preliminary data.</text>
</comment>
<reference evidence="1 2" key="1">
    <citation type="journal article" date="2019" name="Int. J. Syst. Evol. Microbiol.">
        <title>Lactobacillus salitolerans sp. nov., a novel lactic acid bacterium isolated from spent mushroom substrates.</title>
        <authorList>
            <person name="Tohno M."/>
            <person name="Tanizawa Y."/>
            <person name="Kojima Y."/>
            <person name="Sakamoto M."/>
            <person name="Nakamura Y."/>
            <person name="Ohkuma M."/>
            <person name="Kobayashi H."/>
        </authorList>
    </citation>
    <scope>NUCLEOTIDE SEQUENCE [LARGE SCALE GENOMIC DNA]</scope>
    <source>
        <strain evidence="1 2">YK43</strain>
    </source>
</reference>
<gene>
    <name evidence="1" type="ORF">LFYK43_17000</name>
</gene>
<accession>A0A401IUM2</accession>
<dbReference type="OrthoDB" id="2322178at2"/>
<dbReference type="EMBL" id="BFFP01000029">
    <property type="protein sequence ID" value="GBG95241.1"/>
    <property type="molecule type" value="Genomic_DNA"/>
</dbReference>
<protein>
    <submittedName>
        <fullName evidence="1">Uncharacterized protein</fullName>
    </submittedName>
</protein>